<reference evidence="10 11" key="1">
    <citation type="submission" date="2020-01" db="EMBL/GenBank/DDBJ databases">
        <title>Kibdelosporangium persica a novel Actinomycetes from a hot desert in Iran.</title>
        <authorList>
            <person name="Safaei N."/>
            <person name="Zaburannyi N."/>
            <person name="Mueller R."/>
            <person name="Wink J."/>
        </authorList>
    </citation>
    <scope>NUCLEOTIDE SEQUENCE [LARGE SCALE GENOMIC DNA]</scope>
    <source>
        <strain evidence="10 11">4NS15</strain>
    </source>
</reference>
<accession>A0ABX2F382</accession>
<sequence length="273" mass="29934">MQSPVLPAWESDNSQFHVRRRACLAAGGRVQNRLAVLLVDHDGDVVHEFTTAVAGQPLEIRTCGDPAEALLVLGRTCPDIVLLGPAVGRLDPVEFIRIVRADDPEVPIIAGAGAGSGDFAARAADAGASVVVPRPYRARDVVALLTSFAPESEQISVRPMEIDLGRLKVDGAVPQIWLDGERIELPMREFLLLRYFAERVGAVHTRDELLNAVWGGRHSTKSNTLTVHILRLRKRLGDNENDPQWIKAIRGLGYQFVVPDREPTSPPRPRHPA</sequence>
<dbReference type="PROSITE" id="PS51755">
    <property type="entry name" value="OMPR_PHOB"/>
    <property type="match status" value="1"/>
</dbReference>
<evidence type="ECO:0000256" key="4">
    <source>
        <dbReference type="ARBA" id="ARBA00023125"/>
    </source>
</evidence>
<feature type="domain" description="OmpR/PhoB-type" evidence="9">
    <location>
        <begin position="159"/>
        <end position="258"/>
    </location>
</feature>
<dbReference type="InterPro" id="IPR001789">
    <property type="entry name" value="Sig_transdc_resp-reg_receiver"/>
</dbReference>
<evidence type="ECO:0000259" key="9">
    <source>
        <dbReference type="PROSITE" id="PS51755"/>
    </source>
</evidence>
<dbReference type="CDD" id="cd00383">
    <property type="entry name" value="trans_reg_C"/>
    <property type="match status" value="1"/>
</dbReference>
<keyword evidence="5" id="KW-0804">Transcription</keyword>
<keyword evidence="2" id="KW-0902">Two-component regulatory system</keyword>
<dbReference type="InterPro" id="IPR016032">
    <property type="entry name" value="Sig_transdc_resp-reg_C-effctor"/>
</dbReference>
<dbReference type="InterPro" id="IPR039420">
    <property type="entry name" value="WalR-like"/>
</dbReference>
<evidence type="ECO:0000313" key="11">
    <source>
        <dbReference type="Proteomes" id="UP000763557"/>
    </source>
</evidence>
<feature type="domain" description="Response regulatory" evidence="8">
    <location>
        <begin position="35"/>
        <end position="149"/>
    </location>
</feature>
<dbReference type="Pfam" id="PF00486">
    <property type="entry name" value="Trans_reg_C"/>
    <property type="match status" value="1"/>
</dbReference>
<evidence type="ECO:0000256" key="7">
    <source>
        <dbReference type="PROSITE-ProRule" id="PRU01091"/>
    </source>
</evidence>
<dbReference type="PANTHER" id="PTHR48111:SF1">
    <property type="entry name" value="TWO-COMPONENT RESPONSE REGULATOR ORR33"/>
    <property type="match status" value="1"/>
</dbReference>
<dbReference type="Gene3D" id="3.40.50.2300">
    <property type="match status" value="1"/>
</dbReference>
<proteinExistence type="predicted"/>
<evidence type="ECO:0000256" key="5">
    <source>
        <dbReference type="ARBA" id="ARBA00023163"/>
    </source>
</evidence>
<dbReference type="InterPro" id="IPR036388">
    <property type="entry name" value="WH-like_DNA-bd_sf"/>
</dbReference>
<evidence type="ECO:0000256" key="3">
    <source>
        <dbReference type="ARBA" id="ARBA00023015"/>
    </source>
</evidence>
<evidence type="ECO:0000256" key="6">
    <source>
        <dbReference type="PROSITE-ProRule" id="PRU00169"/>
    </source>
</evidence>
<gene>
    <name evidence="10" type="ORF">GC106_30010</name>
</gene>
<name>A0ABX2F382_9PSEU</name>
<evidence type="ECO:0000259" key="8">
    <source>
        <dbReference type="PROSITE" id="PS50110"/>
    </source>
</evidence>
<evidence type="ECO:0000256" key="1">
    <source>
        <dbReference type="ARBA" id="ARBA00022553"/>
    </source>
</evidence>
<keyword evidence="3" id="KW-0805">Transcription regulation</keyword>
<organism evidence="10 11">
    <name type="scientific">Kibdelosporangium persicum</name>
    <dbReference type="NCBI Taxonomy" id="2698649"/>
    <lineage>
        <taxon>Bacteria</taxon>
        <taxon>Bacillati</taxon>
        <taxon>Actinomycetota</taxon>
        <taxon>Actinomycetes</taxon>
        <taxon>Pseudonocardiales</taxon>
        <taxon>Pseudonocardiaceae</taxon>
        <taxon>Kibdelosporangium</taxon>
    </lineage>
</organism>
<evidence type="ECO:0000256" key="2">
    <source>
        <dbReference type="ARBA" id="ARBA00023012"/>
    </source>
</evidence>
<dbReference type="PROSITE" id="PS50110">
    <property type="entry name" value="RESPONSE_REGULATORY"/>
    <property type="match status" value="1"/>
</dbReference>
<dbReference type="Pfam" id="PF00072">
    <property type="entry name" value="Response_reg"/>
    <property type="match status" value="1"/>
</dbReference>
<keyword evidence="11" id="KW-1185">Reference proteome</keyword>
<dbReference type="Gene3D" id="1.10.10.10">
    <property type="entry name" value="Winged helix-like DNA-binding domain superfamily/Winged helix DNA-binding domain"/>
    <property type="match status" value="1"/>
</dbReference>
<keyword evidence="4 7" id="KW-0238">DNA-binding</keyword>
<dbReference type="EMBL" id="JAAATY010000007">
    <property type="protein sequence ID" value="NRN65786.1"/>
    <property type="molecule type" value="Genomic_DNA"/>
</dbReference>
<dbReference type="SMART" id="SM00862">
    <property type="entry name" value="Trans_reg_C"/>
    <property type="match status" value="1"/>
</dbReference>
<protein>
    <submittedName>
        <fullName evidence="10">Two-component system response regulator</fullName>
    </submittedName>
</protein>
<dbReference type="Proteomes" id="UP000763557">
    <property type="component" value="Unassembled WGS sequence"/>
</dbReference>
<comment type="caution">
    <text evidence="6">Lacks conserved residue(s) required for the propagation of feature annotation.</text>
</comment>
<dbReference type="RefSeq" id="WP_173130463.1">
    <property type="nucleotide sequence ID" value="NZ_CBCSGW010000026.1"/>
</dbReference>
<comment type="caution">
    <text evidence="10">The sequence shown here is derived from an EMBL/GenBank/DDBJ whole genome shotgun (WGS) entry which is preliminary data.</text>
</comment>
<dbReference type="InterPro" id="IPR011006">
    <property type="entry name" value="CheY-like_superfamily"/>
</dbReference>
<dbReference type="InterPro" id="IPR001867">
    <property type="entry name" value="OmpR/PhoB-type_DNA-bd"/>
</dbReference>
<dbReference type="PANTHER" id="PTHR48111">
    <property type="entry name" value="REGULATOR OF RPOS"/>
    <property type="match status" value="1"/>
</dbReference>
<feature type="DNA-binding region" description="OmpR/PhoB-type" evidence="7">
    <location>
        <begin position="159"/>
        <end position="258"/>
    </location>
</feature>
<keyword evidence="1" id="KW-0597">Phosphoprotein</keyword>
<evidence type="ECO:0000313" key="10">
    <source>
        <dbReference type="EMBL" id="NRN65786.1"/>
    </source>
</evidence>
<dbReference type="SUPFAM" id="SSF46894">
    <property type="entry name" value="C-terminal effector domain of the bipartite response regulators"/>
    <property type="match status" value="1"/>
</dbReference>
<dbReference type="SUPFAM" id="SSF52172">
    <property type="entry name" value="CheY-like"/>
    <property type="match status" value="1"/>
</dbReference>